<feature type="domain" description="DUF3669" evidence="2">
    <location>
        <begin position="201"/>
        <end position="265"/>
    </location>
</feature>
<dbReference type="EMBL" id="MU854368">
    <property type="protein sequence ID" value="KAK4040874.1"/>
    <property type="molecule type" value="Genomic_DNA"/>
</dbReference>
<dbReference type="InterPro" id="IPR022137">
    <property type="entry name" value="Znf_prot_DUF3669"/>
</dbReference>
<dbReference type="Pfam" id="PF12417">
    <property type="entry name" value="DUF3669"/>
    <property type="match status" value="1"/>
</dbReference>
<name>A0AAN6PKT2_9PEZI</name>
<evidence type="ECO:0000313" key="4">
    <source>
        <dbReference type="Proteomes" id="UP001303115"/>
    </source>
</evidence>
<evidence type="ECO:0000313" key="3">
    <source>
        <dbReference type="EMBL" id="KAK4040874.1"/>
    </source>
</evidence>
<dbReference type="PANTHER" id="PTHR40780">
    <property type="entry name" value="DUF3669 DOMAIN-CONTAINING PROTEIN"/>
    <property type="match status" value="1"/>
</dbReference>
<organism evidence="3 4">
    <name type="scientific">Parachaetomium inaequale</name>
    <dbReference type="NCBI Taxonomy" id="2588326"/>
    <lineage>
        <taxon>Eukaryota</taxon>
        <taxon>Fungi</taxon>
        <taxon>Dikarya</taxon>
        <taxon>Ascomycota</taxon>
        <taxon>Pezizomycotina</taxon>
        <taxon>Sordariomycetes</taxon>
        <taxon>Sordariomycetidae</taxon>
        <taxon>Sordariales</taxon>
        <taxon>Chaetomiaceae</taxon>
        <taxon>Parachaetomium</taxon>
    </lineage>
</organism>
<dbReference type="PANTHER" id="PTHR40780:SF3">
    <property type="entry name" value="DUF3669 DOMAIN-CONTAINING PROTEIN"/>
    <property type="match status" value="1"/>
</dbReference>
<feature type="region of interest" description="Disordered" evidence="1">
    <location>
        <begin position="106"/>
        <end position="125"/>
    </location>
</feature>
<reference evidence="4" key="1">
    <citation type="journal article" date="2023" name="Mol. Phylogenet. Evol.">
        <title>Genome-scale phylogeny and comparative genomics of the fungal order Sordariales.</title>
        <authorList>
            <person name="Hensen N."/>
            <person name="Bonometti L."/>
            <person name="Westerberg I."/>
            <person name="Brannstrom I.O."/>
            <person name="Guillou S."/>
            <person name="Cros-Aarteil S."/>
            <person name="Calhoun S."/>
            <person name="Haridas S."/>
            <person name="Kuo A."/>
            <person name="Mondo S."/>
            <person name="Pangilinan J."/>
            <person name="Riley R."/>
            <person name="LaButti K."/>
            <person name="Andreopoulos B."/>
            <person name="Lipzen A."/>
            <person name="Chen C."/>
            <person name="Yan M."/>
            <person name="Daum C."/>
            <person name="Ng V."/>
            <person name="Clum A."/>
            <person name="Steindorff A."/>
            <person name="Ohm R.A."/>
            <person name="Martin F."/>
            <person name="Silar P."/>
            <person name="Natvig D.O."/>
            <person name="Lalanne C."/>
            <person name="Gautier V."/>
            <person name="Ament-Velasquez S.L."/>
            <person name="Kruys A."/>
            <person name="Hutchinson M.I."/>
            <person name="Powell A.J."/>
            <person name="Barry K."/>
            <person name="Miller A.N."/>
            <person name="Grigoriev I.V."/>
            <person name="Debuchy R."/>
            <person name="Gladieux P."/>
            <person name="Hiltunen Thoren M."/>
            <person name="Johannesson H."/>
        </authorList>
    </citation>
    <scope>NUCLEOTIDE SEQUENCE [LARGE SCALE GENOMIC DNA]</scope>
    <source>
        <strain evidence="4">CBS 284.82</strain>
    </source>
</reference>
<gene>
    <name evidence="3" type="ORF">C8A01DRAFT_45890</name>
</gene>
<evidence type="ECO:0000256" key="1">
    <source>
        <dbReference type="SAM" id="MobiDB-lite"/>
    </source>
</evidence>
<sequence>MHQRILASTLNCSDAPPAALFRVNIPSHFAFLAPDAAAWANTLPRLPALHWADERPPPALVSERVMPVPRQTRRLLVHAFRDRPEGVLDNKWNEHCLVRPYLGRRRRRGGDGAARKGTSKNSLVGSGLRDYPLHADQMEQLGLPAAQYALAMADALAFLHWTVRTDAAGVEFVLARPRHHAGLCIGTQEFDAGSVLGPHAMWLLDFDCCGEMPMTEEGVGEVARGFWMGDPFFPHPDCKGCDGDERLWRAFRDRYLCASREMVRGEDERVRMLPEMVVARIVETVGVYKRREGWTCDK</sequence>
<keyword evidence="4" id="KW-1185">Reference proteome</keyword>
<comment type="caution">
    <text evidence="3">The sequence shown here is derived from an EMBL/GenBank/DDBJ whole genome shotgun (WGS) entry which is preliminary data.</text>
</comment>
<proteinExistence type="predicted"/>
<protein>
    <submittedName>
        <fullName evidence="3">Zinc finger protein-domain-containing protein</fullName>
    </submittedName>
</protein>
<evidence type="ECO:0000259" key="2">
    <source>
        <dbReference type="Pfam" id="PF12417"/>
    </source>
</evidence>
<accession>A0AAN6PKT2</accession>
<dbReference type="AlphaFoldDB" id="A0AAN6PKT2"/>
<dbReference type="Proteomes" id="UP001303115">
    <property type="component" value="Unassembled WGS sequence"/>
</dbReference>